<evidence type="ECO:0000259" key="4">
    <source>
        <dbReference type="Pfam" id="PF00456"/>
    </source>
</evidence>
<dbReference type="CDD" id="cd02012">
    <property type="entry name" value="TPP_TK"/>
    <property type="match status" value="1"/>
</dbReference>
<comment type="cofactor">
    <cofactor evidence="1">
        <name>thiamine diphosphate</name>
        <dbReference type="ChEBI" id="CHEBI:58937"/>
    </cofactor>
</comment>
<dbReference type="Gene3D" id="3.40.50.970">
    <property type="match status" value="1"/>
</dbReference>
<dbReference type="OrthoDB" id="8732661at2"/>
<dbReference type="PANTHER" id="PTHR47514:SF1">
    <property type="entry name" value="TRANSKETOLASE N-TERMINAL SECTION-RELATED"/>
    <property type="match status" value="1"/>
</dbReference>
<dbReference type="InterPro" id="IPR005474">
    <property type="entry name" value="Transketolase_N"/>
</dbReference>
<evidence type="ECO:0000313" key="5">
    <source>
        <dbReference type="EMBL" id="SJZ34709.1"/>
    </source>
</evidence>
<name>A0A1T4JX35_9BACT</name>
<keyword evidence="3" id="KW-0786">Thiamine pyrophosphate</keyword>
<dbReference type="RefSeq" id="WP_078788454.1">
    <property type="nucleotide sequence ID" value="NZ_FUWR01000001.1"/>
</dbReference>
<evidence type="ECO:0000256" key="3">
    <source>
        <dbReference type="ARBA" id="ARBA00023052"/>
    </source>
</evidence>
<dbReference type="STRING" id="115783.SAMN02745119_00137"/>
<proteinExistence type="inferred from homology"/>
<evidence type="ECO:0000256" key="1">
    <source>
        <dbReference type="ARBA" id="ARBA00001964"/>
    </source>
</evidence>
<organism evidence="5 6">
    <name type="scientific">Trichlorobacter thiogenes</name>
    <dbReference type="NCBI Taxonomy" id="115783"/>
    <lineage>
        <taxon>Bacteria</taxon>
        <taxon>Pseudomonadati</taxon>
        <taxon>Thermodesulfobacteriota</taxon>
        <taxon>Desulfuromonadia</taxon>
        <taxon>Geobacterales</taxon>
        <taxon>Geobacteraceae</taxon>
        <taxon>Trichlorobacter</taxon>
    </lineage>
</organism>
<protein>
    <submittedName>
        <fullName evidence="5">Transketolase</fullName>
    </submittedName>
</protein>
<dbReference type="PANTHER" id="PTHR47514">
    <property type="entry name" value="TRANSKETOLASE N-TERMINAL SECTION-RELATED"/>
    <property type="match status" value="1"/>
</dbReference>
<dbReference type="SUPFAM" id="SSF52518">
    <property type="entry name" value="Thiamin diphosphate-binding fold (THDP-binding)"/>
    <property type="match status" value="1"/>
</dbReference>
<evidence type="ECO:0000256" key="2">
    <source>
        <dbReference type="ARBA" id="ARBA00007131"/>
    </source>
</evidence>
<dbReference type="InterPro" id="IPR029061">
    <property type="entry name" value="THDP-binding"/>
</dbReference>
<evidence type="ECO:0000313" key="6">
    <source>
        <dbReference type="Proteomes" id="UP000190102"/>
    </source>
</evidence>
<reference evidence="6" key="1">
    <citation type="submission" date="2017-02" db="EMBL/GenBank/DDBJ databases">
        <authorList>
            <person name="Varghese N."/>
            <person name="Submissions S."/>
        </authorList>
    </citation>
    <scope>NUCLEOTIDE SEQUENCE [LARGE SCALE GENOMIC DNA]</scope>
    <source>
        <strain evidence="6">ATCC BAA-34</strain>
    </source>
</reference>
<accession>A0A1T4JX35</accession>
<dbReference type="EMBL" id="FUWR01000001">
    <property type="protein sequence ID" value="SJZ34709.1"/>
    <property type="molecule type" value="Genomic_DNA"/>
</dbReference>
<sequence>MTSEQLVQKAKYIRKRAFEVVLHAGKGHLGGSLSSTELLVALYYGGILNFDPNNPMHPDRDRFIMSKGHSNNTLYVILADLGLIKESDLDSYTQDGSLLGGHCDSHVSGIEIISGSLGHGLGVAAGIALGAKLDSKEYRIYVIIGDGESQEGSVWEAAMFAAHHKLSNLIAITDRNLLGSEEFTENNAGLEPLADKWKAFGWEVTIIQDGHSIEQVINILRNLEQTGKPRMIIAQTIKGKGISSLENTPQAHHTLPKGEFIAQAIEELGR</sequence>
<keyword evidence="6" id="KW-1185">Reference proteome</keyword>
<feature type="domain" description="Transketolase N-terminal" evidence="4">
    <location>
        <begin position="9"/>
        <end position="269"/>
    </location>
</feature>
<dbReference type="Pfam" id="PF00456">
    <property type="entry name" value="Transketolase_N"/>
    <property type="match status" value="1"/>
</dbReference>
<dbReference type="AlphaFoldDB" id="A0A1T4JX35"/>
<gene>
    <name evidence="5" type="ORF">SAMN02745119_00137</name>
</gene>
<comment type="similarity">
    <text evidence="2">Belongs to the transketolase family.</text>
</comment>
<dbReference type="Proteomes" id="UP000190102">
    <property type="component" value="Unassembled WGS sequence"/>
</dbReference>